<dbReference type="SUPFAM" id="SSF69118">
    <property type="entry name" value="AhpD-like"/>
    <property type="match status" value="1"/>
</dbReference>
<dbReference type="EMBL" id="CAEZTG010000264">
    <property type="protein sequence ID" value="CAB4582854.1"/>
    <property type="molecule type" value="Genomic_DNA"/>
</dbReference>
<gene>
    <name evidence="1" type="ORF">UFOPK1603_01900</name>
</gene>
<dbReference type="Gene3D" id="1.20.1290.10">
    <property type="entry name" value="AhpD-like"/>
    <property type="match status" value="1"/>
</dbReference>
<reference evidence="1" key="1">
    <citation type="submission" date="2020-05" db="EMBL/GenBank/DDBJ databases">
        <authorList>
            <person name="Chiriac C."/>
            <person name="Salcher M."/>
            <person name="Ghai R."/>
            <person name="Kavagutti S V."/>
        </authorList>
    </citation>
    <scope>NUCLEOTIDE SEQUENCE</scope>
</reference>
<evidence type="ECO:0000313" key="1">
    <source>
        <dbReference type="EMBL" id="CAB4582854.1"/>
    </source>
</evidence>
<proteinExistence type="predicted"/>
<organism evidence="1">
    <name type="scientific">freshwater metagenome</name>
    <dbReference type="NCBI Taxonomy" id="449393"/>
    <lineage>
        <taxon>unclassified sequences</taxon>
        <taxon>metagenomes</taxon>
        <taxon>ecological metagenomes</taxon>
    </lineage>
</organism>
<sequence>MPRISVPEGSDPLIHVWTGAAPGLSIPAAQFSAAVYEKSALPLREFEAARIRIAQINDCQLCLGWRSGRDAPARAGEADLIDEEFYAQVGNANWEGFSEREALAAEFAERFALDHLSMDDPFWVRLRGAFTDSEIVDLGLCVGMWVSQGRLNQILDVDGGCRVPSPDAPLTGG</sequence>
<dbReference type="InterPro" id="IPR029032">
    <property type="entry name" value="AhpD-like"/>
</dbReference>
<name>A0A6J6F7J1_9ZZZZ</name>
<protein>
    <submittedName>
        <fullName evidence="1">Unannotated protein</fullName>
    </submittedName>
</protein>
<accession>A0A6J6F7J1</accession>
<dbReference type="AlphaFoldDB" id="A0A6J6F7J1"/>